<dbReference type="EMBL" id="QXFT01000549">
    <property type="protein sequence ID" value="KAE9341032.1"/>
    <property type="molecule type" value="Genomic_DNA"/>
</dbReference>
<keyword evidence="5" id="KW-1185">Reference proteome</keyword>
<name>A0A6A3MY21_9STRA</name>
<dbReference type="AlphaFoldDB" id="A0A6A3MY21"/>
<evidence type="ECO:0000313" key="5">
    <source>
        <dbReference type="Proteomes" id="UP000434957"/>
    </source>
</evidence>
<dbReference type="Proteomes" id="UP000435112">
    <property type="component" value="Unassembled WGS sequence"/>
</dbReference>
<accession>A0A6A3MY21</accession>
<evidence type="ECO:0000313" key="4">
    <source>
        <dbReference type="Proteomes" id="UP000429607"/>
    </source>
</evidence>
<evidence type="ECO:0008006" key="7">
    <source>
        <dbReference type="Google" id="ProtNLM"/>
    </source>
</evidence>
<dbReference type="EMBL" id="QXFU01000535">
    <property type="protein sequence ID" value="KAE9030737.1"/>
    <property type="molecule type" value="Genomic_DNA"/>
</dbReference>
<dbReference type="OrthoDB" id="75249at2759"/>
<evidence type="ECO:0000313" key="1">
    <source>
        <dbReference type="EMBL" id="KAE9030737.1"/>
    </source>
</evidence>
<evidence type="ECO:0000313" key="2">
    <source>
        <dbReference type="EMBL" id="KAE9034275.1"/>
    </source>
</evidence>
<reference evidence="4 6" key="1">
    <citation type="submission" date="2018-09" db="EMBL/GenBank/DDBJ databases">
        <title>Genomic investigation of the strawberry pathogen Phytophthora fragariae indicates pathogenicity is determined by transcriptional variation in three key races.</title>
        <authorList>
            <person name="Adams T.M."/>
            <person name="Armitage A.D."/>
            <person name="Sobczyk M.K."/>
            <person name="Bates H.J."/>
            <person name="Dunwell J.M."/>
            <person name="Nellist C.F."/>
            <person name="Harrison R.J."/>
        </authorList>
    </citation>
    <scope>NUCLEOTIDE SEQUENCE [LARGE SCALE GENOMIC DNA]</scope>
    <source>
        <strain evidence="2 4">SCRP249</strain>
        <strain evidence="1 6">SCRP324</strain>
        <strain evidence="3 5">SCRP333</strain>
    </source>
</reference>
<sequence length="112" mass="12758">MGRWLTIKQKRDIIAKATQCPRLKHSDLAEWATTEFKLPTPLARSTVSDIIRKASAIMSSEYGDGTWRRTLKVTSIRRLAVWIAQQESRNVCLSRGLIEMKARELQGQLCDA</sequence>
<protein>
    <recommendedName>
        <fullName evidence="7">HTH CENPB-type domain-containing protein</fullName>
    </recommendedName>
</protein>
<dbReference type="EMBL" id="QXFV01000555">
    <property type="protein sequence ID" value="KAE9034275.1"/>
    <property type="molecule type" value="Genomic_DNA"/>
</dbReference>
<gene>
    <name evidence="2" type="ORF">PR001_g9804</name>
    <name evidence="1" type="ORF">PR002_g9812</name>
    <name evidence="3" type="ORF">PR003_g10187</name>
</gene>
<proteinExistence type="predicted"/>
<dbReference type="Proteomes" id="UP000429607">
    <property type="component" value="Unassembled WGS sequence"/>
</dbReference>
<comment type="caution">
    <text evidence="2">The sequence shown here is derived from an EMBL/GenBank/DDBJ whole genome shotgun (WGS) entry which is preliminary data.</text>
</comment>
<evidence type="ECO:0000313" key="6">
    <source>
        <dbReference type="Proteomes" id="UP000435112"/>
    </source>
</evidence>
<organism evidence="2 4">
    <name type="scientific">Phytophthora rubi</name>
    <dbReference type="NCBI Taxonomy" id="129364"/>
    <lineage>
        <taxon>Eukaryota</taxon>
        <taxon>Sar</taxon>
        <taxon>Stramenopiles</taxon>
        <taxon>Oomycota</taxon>
        <taxon>Peronosporomycetes</taxon>
        <taxon>Peronosporales</taxon>
        <taxon>Peronosporaceae</taxon>
        <taxon>Phytophthora</taxon>
    </lineage>
</organism>
<dbReference type="Proteomes" id="UP000434957">
    <property type="component" value="Unassembled WGS sequence"/>
</dbReference>
<dbReference type="Gene3D" id="1.10.10.60">
    <property type="entry name" value="Homeodomain-like"/>
    <property type="match status" value="1"/>
</dbReference>
<evidence type="ECO:0000313" key="3">
    <source>
        <dbReference type="EMBL" id="KAE9341032.1"/>
    </source>
</evidence>